<dbReference type="RefSeq" id="WP_244017352.1">
    <property type="nucleotide sequence ID" value="NZ_JALHLF010000009.1"/>
</dbReference>
<comment type="caution">
    <text evidence="4">The sequence shown here is derived from an EMBL/GenBank/DDBJ whole genome shotgun (WGS) entry which is preliminary data.</text>
</comment>
<evidence type="ECO:0000313" key="5">
    <source>
        <dbReference type="Proteomes" id="UP001162881"/>
    </source>
</evidence>
<keyword evidence="3" id="KW-0175">Coiled coil</keyword>
<accession>A0ABT0BA34</accession>
<evidence type="ECO:0000256" key="3">
    <source>
        <dbReference type="SAM" id="Coils"/>
    </source>
</evidence>
<evidence type="ECO:0000313" key="4">
    <source>
        <dbReference type="EMBL" id="MCJ2181945.1"/>
    </source>
</evidence>
<gene>
    <name evidence="4" type="ORF">MTR62_04400</name>
</gene>
<dbReference type="InterPro" id="IPR029012">
    <property type="entry name" value="Helix_hairpin_bin_sf"/>
</dbReference>
<dbReference type="Gene3D" id="1.10.287.660">
    <property type="entry name" value="Helix hairpin bin"/>
    <property type="match status" value="1"/>
</dbReference>
<reference evidence="4" key="1">
    <citation type="submission" date="2022-03" db="EMBL/GenBank/DDBJ databases">
        <title>Identification of a novel bacterium isolated from mangrove sediments.</title>
        <authorList>
            <person name="Pan X."/>
        </authorList>
    </citation>
    <scope>NUCLEOTIDE SEQUENCE</scope>
    <source>
        <strain evidence="4">B1949</strain>
    </source>
</reference>
<dbReference type="PIRSF" id="PIRSF037676">
    <property type="entry name" value="DUF683"/>
    <property type="match status" value="1"/>
</dbReference>
<comment type="similarity">
    <text evidence="2">Belongs to the UPF0437 family.</text>
</comment>
<dbReference type="EMBL" id="JALHLF010000009">
    <property type="protein sequence ID" value="MCJ2181945.1"/>
    <property type="molecule type" value="Genomic_DNA"/>
</dbReference>
<sequence>MSDAHVPDDRAPDLEAMKAEVKKLSARAMQAKMDLHDLSEELPVGLANVMKVAERVCASYAALEAMKAQMRALESAS</sequence>
<keyword evidence="5" id="KW-1185">Reference proteome</keyword>
<protein>
    <submittedName>
        <fullName evidence="4">Uncharacterized protein</fullName>
    </submittedName>
</protein>
<feature type="coiled-coil region" evidence="3">
    <location>
        <begin position="14"/>
        <end position="41"/>
    </location>
</feature>
<proteinExistence type="inferred from homology"/>
<dbReference type="Proteomes" id="UP001162881">
    <property type="component" value="Unassembled WGS sequence"/>
</dbReference>
<name>A0ABT0BA34_9SPHN</name>
<organism evidence="4 5">
    <name type="scientific">Novosphingobium organovorum</name>
    <dbReference type="NCBI Taxonomy" id="2930092"/>
    <lineage>
        <taxon>Bacteria</taxon>
        <taxon>Pseudomonadati</taxon>
        <taxon>Pseudomonadota</taxon>
        <taxon>Alphaproteobacteria</taxon>
        <taxon>Sphingomonadales</taxon>
        <taxon>Sphingomonadaceae</taxon>
        <taxon>Novosphingobium</taxon>
    </lineage>
</organism>
<evidence type="ECO:0000256" key="2">
    <source>
        <dbReference type="ARBA" id="ARBA00044954"/>
    </source>
</evidence>
<evidence type="ECO:0000256" key="1">
    <source>
        <dbReference type="ARBA" id="ARBA00023231"/>
    </source>
</evidence>
<dbReference type="Pfam" id="PF05082">
    <property type="entry name" value="Rop-like"/>
    <property type="match status" value="1"/>
</dbReference>
<dbReference type="InterPro" id="IPR007774">
    <property type="entry name" value="Put_N_fixation"/>
</dbReference>
<keyword evidence="1" id="KW-0535">Nitrogen fixation</keyword>